<feature type="region of interest" description="Disordered" evidence="1">
    <location>
        <begin position="76"/>
        <end position="97"/>
    </location>
</feature>
<evidence type="ECO:0000313" key="2">
    <source>
        <dbReference type="EMBL" id="GIL90368.1"/>
    </source>
</evidence>
<dbReference type="AlphaFoldDB" id="A0A8J4CWI1"/>
<dbReference type="OrthoDB" id="537116at2759"/>
<dbReference type="Proteomes" id="UP000747110">
    <property type="component" value="Unassembled WGS sequence"/>
</dbReference>
<evidence type="ECO:0000313" key="3">
    <source>
        <dbReference type="EMBL" id="GIM15459.1"/>
    </source>
</evidence>
<keyword evidence="4" id="KW-1185">Reference proteome</keyword>
<evidence type="ECO:0000313" key="4">
    <source>
        <dbReference type="Proteomes" id="UP000747110"/>
    </source>
</evidence>
<name>A0A8J4CWI1_9CHLO</name>
<dbReference type="EMBL" id="BNCQ01000065">
    <property type="protein sequence ID" value="GIM15459.1"/>
    <property type="molecule type" value="Genomic_DNA"/>
</dbReference>
<evidence type="ECO:0000256" key="1">
    <source>
        <dbReference type="SAM" id="MobiDB-lite"/>
    </source>
</evidence>
<comment type="caution">
    <text evidence="2">The sequence shown here is derived from an EMBL/GenBank/DDBJ whole genome shotgun (WGS) entry which is preliminary data.</text>
</comment>
<protein>
    <submittedName>
        <fullName evidence="2">Uncharacterized protein</fullName>
    </submittedName>
</protein>
<accession>A0A8J4CWI1</accession>
<organism evidence="2 4">
    <name type="scientific">Volvox reticuliferus</name>
    <dbReference type="NCBI Taxonomy" id="1737510"/>
    <lineage>
        <taxon>Eukaryota</taxon>
        <taxon>Viridiplantae</taxon>
        <taxon>Chlorophyta</taxon>
        <taxon>core chlorophytes</taxon>
        <taxon>Chlorophyceae</taxon>
        <taxon>CS clade</taxon>
        <taxon>Chlamydomonadales</taxon>
        <taxon>Volvocaceae</taxon>
        <taxon>Volvox</taxon>
    </lineage>
</organism>
<proteinExistence type="predicted"/>
<sequence>MRRATERCVAQILRDGSSVTSVCSTSGRQSAAENLQELVRCFASGKGWRTKSNFYDPKRDVYQEFQAKWDKANAEAAAAAAELEGPPPRPPRAGFGPPLDDVAAARRPPPPAVPADADWPPGYGEMLLSYLHSELPLTGEEAAKFVEAARQGLIPASRELIRMRYMHLHDLEPRFHGFNVRSAVLAEPRLLRHSASKLMRSMMVFQDLWSSHSVGPLMGHIGKFIVADPIGLAHRLHALSKALRAELDIALDPQRLTPGSVFLSAAPYELDARVDAVATIFGRQGGQRLLAADLDVLRYAPQDLNSAVLALRSVFAARGYGKPREHHVGTVEGAAEAAADRAYVTELVVAWPGVLALPGQLGEAGVAALVESLRVAGGERYLGKDGRSALLADVAARPELLREAAQAAGMKEPAAQSWEVNVEELMKGMAVEKREVRDRLVQERGAP</sequence>
<dbReference type="EMBL" id="BNCP01000056">
    <property type="protein sequence ID" value="GIL90368.1"/>
    <property type="molecule type" value="Genomic_DNA"/>
</dbReference>
<dbReference type="Proteomes" id="UP000722791">
    <property type="component" value="Unassembled WGS sequence"/>
</dbReference>
<gene>
    <name evidence="2" type="ORF">Vretifemale_18007</name>
    <name evidence="3" type="ORF">Vretimale_18233</name>
</gene>
<reference evidence="2" key="1">
    <citation type="journal article" date="2021" name="Proc. Natl. Acad. Sci. U.S.A.">
        <title>Three genomes in the algal genus Volvox reveal the fate of a haploid sex-determining region after a transition to homothallism.</title>
        <authorList>
            <person name="Yamamoto K."/>
            <person name="Hamaji T."/>
            <person name="Kawai-Toyooka H."/>
            <person name="Matsuzaki R."/>
            <person name="Takahashi F."/>
            <person name="Nishimura Y."/>
            <person name="Kawachi M."/>
            <person name="Noguchi H."/>
            <person name="Minakuchi Y."/>
            <person name="Umen J.G."/>
            <person name="Toyoda A."/>
            <person name="Nozaki H."/>
        </authorList>
    </citation>
    <scope>NUCLEOTIDE SEQUENCE</scope>
    <source>
        <strain evidence="3">NIES-3785</strain>
        <strain evidence="2">NIES-3786</strain>
    </source>
</reference>